<gene>
    <name evidence="2" type="ORF">GCM10010196_09940</name>
</gene>
<feature type="chain" id="PRO_5037529213" evidence="1">
    <location>
        <begin position="25"/>
        <end position="118"/>
    </location>
</feature>
<organism evidence="2 3">
    <name type="scientific">Agromyces mediolanus</name>
    <name type="common">Corynebacterium mediolanum</name>
    <dbReference type="NCBI Taxonomy" id="41986"/>
    <lineage>
        <taxon>Bacteria</taxon>
        <taxon>Bacillati</taxon>
        <taxon>Actinomycetota</taxon>
        <taxon>Actinomycetes</taxon>
        <taxon>Micrococcales</taxon>
        <taxon>Microbacteriaceae</taxon>
        <taxon>Agromyces</taxon>
    </lineage>
</organism>
<keyword evidence="3" id="KW-1185">Reference proteome</keyword>
<proteinExistence type="predicted"/>
<evidence type="ECO:0000313" key="2">
    <source>
        <dbReference type="EMBL" id="GGR18811.1"/>
    </source>
</evidence>
<protein>
    <submittedName>
        <fullName evidence="2">Uncharacterized protein</fullName>
    </submittedName>
</protein>
<name>A0A918CF25_AGRME</name>
<dbReference type="AlphaFoldDB" id="A0A918CF25"/>
<feature type="signal peptide" evidence="1">
    <location>
        <begin position="1"/>
        <end position="24"/>
    </location>
</feature>
<reference evidence="2" key="1">
    <citation type="journal article" date="2014" name="Int. J. Syst. Evol. Microbiol.">
        <title>Complete genome sequence of Corynebacterium casei LMG S-19264T (=DSM 44701T), isolated from a smear-ripened cheese.</title>
        <authorList>
            <consortium name="US DOE Joint Genome Institute (JGI-PGF)"/>
            <person name="Walter F."/>
            <person name="Albersmeier A."/>
            <person name="Kalinowski J."/>
            <person name="Ruckert C."/>
        </authorList>
    </citation>
    <scope>NUCLEOTIDE SEQUENCE</scope>
    <source>
        <strain evidence="2">JCM 3346</strain>
    </source>
</reference>
<dbReference type="Proteomes" id="UP000610303">
    <property type="component" value="Unassembled WGS sequence"/>
</dbReference>
<reference evidence="2" key="2">
    <citation type="submission" date="2020-09" db="EMBL/GenBank/DDBJ databases">
        <authorList>
            <person name="Sun Q."/>
            <person name="Ohkuma M."/>
        </authorList>
    </citation>
    <scope>NUCLEOTIDE SEQUENCE</scope>
    <source>
        <strain evidence="2">JCM 3346</strain>
    </source>
</reference>
<dbReference type="RefSeq" id="WP_189084160.1">
    <property type="nucleotide sequence ID" value="NZ_BMRJ01000001.1"/>
</dbReference>
<evidence type="ECO:0000256" key="1">
    <source>
        <dbReference type="SAM" id="SignalP"/>
    </source>
</evidence>
<comment type="caution">
    <text evidence="2">The sequence shown here is derived from an EMBL/GenBank/DDBJ whole genome shotgun (WGS) entry which is preliminary data.</text>
</comment>
<sequence length="118" mass="12178">MKKFRAAALAATAAAAMAATLAVAAPAEAAGMRAITGRISCTAYPNITIGTTAVARGTVQFQLNNPQNTNSNTVSLGYSAAYANWGWKFWTNEAGNFYAYGLGGNGAVSSANRYCQAI</sequence>
<dbReference type="EMBL" id="BMRJ01000001">
    <property type="protein sequence ID" value="GGR18811.1"/>
    <property type="molecule type" value="Genomic_DNA"/>
</dbReference>
<evidence type="ECO:0000313" key="3">
    <source>
        <dbReference type="Proteomes" id="UP000610303"/>
    </source>
</evidence>
<accession>A0A918CF25</accession>
<keyword evidence="1" id="KW-0732">Signal</keyword>